<dbReference type="Gene3D" id="2.60.40.10">
    <property type="entry name" value="Immunoglobulins"/>
    <property type="match status" value="2"/>
</dbReference>
<feature type="region of interest" description="Disordered" evidence="1">
    <location>
        <begin position="425"/>
        <end position="467"/>
    </location>
</feature>
<gene>
    <name evidence="2" type="ORF">QOL99_05210</name>
</gene>
<dbReference type="InterPro" id="IPR013783">
    <property type="entry name" value="Ig-like_fold"/>
</dbReference>
<organism evidence="2 3">
    <name type="scientific">Deinococcus rhizophilus</name>
    <dbReference type="NCBI Taxonomy" id="3049544"/>
    <lineage>
        <taxon>Bacteria</taxon>
        <taxon>Thermotogati</taxon>
        <taxon>Deinococcota</taxon>
        <taxon>Deinococci</taxon>
        <taxon>Deinococcales</taxon>
        <taxon>Deinococcaceae</taxon>
        <taxon>Deinococcus</taxon>
    </lineage>
</organism>
<evidence type="ECO:0000256" key="1">
    <source>
        <dbReference type="SAM" id="MobiDB-lite"/>
    </source>
</evidence>
<accession>A0ABT7JES4</accession>
<dbReference type="Proteomes" id="UP001302059">
    <property type="component" value="Unassembled WGS sequence"/>
</dbReference>
<evidence type="ECO:0000313" key="3">
    <source>
        <dbReference type="Proteomes" id="UP001302059"/>
    </source>
</evidence>
<keyword evidence="3" id="KW-1185">Reference proteome</keyword>
<feature type="region of interest" description="Disordered" evidence="1">
    <location>
        <begin position="158"/>
        <end position="189"/>
    </location>
</feature>
<feature type="compositionally biased region" description="Low complexity" evidence="1">
    <location>
        <begin position="174"/>
        <end position="189"/>
    </location>
</feature>
<dbReference type="EMBL" id="JASNGB010000028">
    <property type="protein sequence ID" value="MDL2343546.1"/>
    <property type="molecule type" value="Genomic_DNA"/>
</dbReference>
<proteinExistence type="predicted"/>
<evidence type="ECO:0000313" key="2">
    <source>
        <dbReference type="EMBL" id="MDL2343546.1"/>
    </source>
</evidence>
<protein>
    <submittedName>
        <fullName evidence="2">Uncharacterized protein</fullName>
    </submittedName>
</protein>
<reference evidence="2 3" key="1">
    <citation type="submission" date="2023-05" db="EMBL/GenBank/DDBJ databases">
        <authorList>
            <person name="Gao F."/>
        </authorList>
    </citation>
    <scope>NUCLEOTIDE SEQUENCE [LARGE SCALE GENOMIC DNA]</scope>
    <source>
        <strain evidence="2 3">MIMF12</strain>
    </source>
</reference>
<comment type="caution">
    <text evidence="2">The sequence shown here is derived from an EMBL/GenBank/DDBJ whole genome shotgun (WGS) entry which is preliminary data.</text>
</comment>
<name>A0ABT7JES4_9DEIO</name>
<feature type="compositionally biased region" description="Low complexity" evidence="1">
    <location>
        <begin position="226"/>
        <end position="241"/>
    </location>
</feature>
<feature type="region of interest" description="Disordered" evidence="1">
    <location>
        <begin position="221"/>
        <end position="241"/>
    </location>
</feature>
<dbReference type="RefSeq" id="WP_285522030.1">
    <property type="nucleotide sequence ID" value="NZ_JASNGB010000028.1"/>
</dbReference>
<sequence>MTDTTWFLTEPGLGRLAQAASLTPEQTRRALEAGLPLQAEALRGAQATHGDVLREAAAAIPAPATLDGAFSESAGDQDFYRAGEMLAGAVPGLDPAGPARQAAQATGLDAGQLGRLFTLTLPLLLGRLHLGTAAGAVPTGTVVAAVPTVVEEIGEPVAARPAAPPPPPPPPPATTTTAATTTTTQTVATPRRGFPWWALLLPLLALGGCWALNQNRQATPAVAGSETATPEPGAATEPEAAAPVATDFAVTEPQNGAEVTASGFSIAGTGAPGEAYTIRREDQDLGTFTVGDDGTWQADVVDGAAVPGELLYTFQNGAGEQVGELPVVAVDAEGVPAGEFAVTQPPEGSDVPVSGFNMRGTGPAGETYQVLREGTEVGTIEVGDDGLWNVDVLDEAAPEGEQTYTVQNAAGEEVATLPLNVVPADQANAGSDSFGAGEDGAAGEDGGAEGEGAGSSDGTSLDVTEPASGAEVPATGFALSGTGGQPGATYQLYEDGVSVGTFQVGEDGAWTADVAGAATGEREYAVLDGAGNRVATLPVTVVSAAAAGATCDQPLTLSLDDGESVSSPFRFGGTGSGEGYEVRVFRGERQIGRTTVNLTPDCTWSYLSRPGGREGAERNVRYEVRPAGAEAGSDPEAQVTLEVTGSDVNFNDQGEYVGPTN</sequence>
<feature type="compositionally biased region" description="Pro residues" evidence="1">
    <location>
        <begin position="162"/>
        <end position="173"/>
    </location>
</feature>
<feature type="compositionally biased region" description="Gly residues" evidence="1">
    <location>
        <begin position="437"/>
        <end position="455"/>
    </location>
</feature>